<dbReference type="InterPro" id="IPR005162">
    <property type="entry name" value="Retrotrans_gag_dom"/>
</dbReference>
<dbReference type="Proteomes" id="UP000325315">
    <property type="component" value="Unassembled WGS sequence"/>
</dbReference>
<accession>A0A5B6X793</accession>
<proteinExistence type="predicted"/>
<dbReference type="Pfam" id="PF03732">
    <property type="entry name" value="Retrotrans_gag"/>
    <property type="match status" value="1"/>
</dbReference>
<dbReference type="AlphaFoldDB" id="A0A5B6X793"/>
<feature type="region of interest" description="Disordered" evidence="1">
    <location>
        <begin position="388"/>
        <end position="407"/>
    </location>
</feature>
<reference evidence="3" key="1">
    <citation type="submission" date="2019-08" db="EMBL/GenBank/DDBJ databases">
        <authorList>
            <person name="Liu F."/>
        </authorList>
    </citation>
    <scope>NUCLEOTIDE SEQUENCE [LARGE SCALE GENOMIC DNA]</scope>
    <source>
        <strain evidence="3">PA1801</strain>
        <tissue evidence="3">Leaf</tissue>
    </source>
</reference>
<dbReference type="PANTHER" id="PTHR32108">
    <property type="entry name" value="DNA-DIRECTED RNA POLYMERASE SUBUNIT ALPHA"/>
    <property type="match status" value="1"/>
</dbReference>
<dbReference type="PANTHER" id="PTHR32108:SF5">
    <property type="entry name" value="DYNACTIN SUBUNIT 1-LIKE"/>
    <property type="match status" value="1"/>
</dbReference>
<dbReference type="EMBL" id="SMMG02000001">
    <property type="protein sequence ID" value="KAA3488885.1"/>
    <property type="molecule type" value="Genomic_DNA"/>
</dbReference>
<sequence length="446" mass="51408">MDQRYEQLQKEMQEQVQAQIHEQLAKIQQDMMDKMMESQRNMMTQMTQLLNGFIERGKGHMAITGGESEGIPSGSTPPHAPSQHEEYPQRPSVTIRPQQGQANIRPPVNFQAGLGSNPGDNLANPVVLDLDIMEKKGVRTESSKQLEDHCRWLEEKFKTLENADHHHGIDVRDLSLVPDLVLPHKFKMPEFEKYNETGSPEAHIKMFCRRMTGYVNDDQLLIHCFQDSLVGAASRWYDQLSRADIRSWRDLAQAFMRQYNPVIDLTPDRIMLQNMEKKSNESFRQYAQRWREITMQVQPLFLEKETAMLFINTLKAPFITHMIGSTTKSFADIVMAREMIENAIKGGKVEAAETTRRSAPMKRDNKVNNVSTHNKGYSKAITINPPKVVTSRQQGSTRQEISPRQNSKKLQFTPISMTFGELYQRLFDAHVVFPFYLKPLQPPYLK</sequence>
<dbReference type="OrthoDB" id="1750196at2759"/>
<gene>
    <name evidence="3" type="ORF">EPI10_032587</name>
</gene>
<evidence type="ECO:0000256" key="1">
    <source>
        <dbReference type="SAM" id="MobiDB-lite"/>
    </source>
</evidence>
<evidence type="ECO:0000313" key="4">
    <source>
        <dbReference type="Proteomes" id="UP000325315"/>
    </source>
</evidence>
<feature type="compositionally biased region" description="Basic and acidic residues" evidence="1">
    <location>
        <begin position="351"/>
        <end position="366"/>
    </location>
</feature>
<evidence type="ECO:0000259" key="2">
    <source>
        <dbReference type="Pfam" id="PF03732"/>
    </source>
</evidence>
<keyword evidence="4" id="KW-1185">Reference proteome</keyword>
<organism evidence="3 4">
    <name type="scientific">Gossypium australe</name>
    <dbReference type="NCBI Taxonomy" id="47621"/>
    <lineage>
        <taxon>Eukaryota</taxon>
        <taxon>Viridiplantae</taxon>
        <taxon>Streptophyta</taxon>
        <taxon>Embryophyta</taxon>
        <taxon>Tracheophyta</taxon>
        <taxon>Spermatophyta</taxon>
        <taxon>Magnoliopsida</taxon>
        <taxon>eudicotyledons</taxon>
        <taxon>Gunneridae</taxon>
        <taxon>Pentapetalae</taxon>
        <taxon>rosids</taxon>
        <taxon>malvids</taxon>
        <taxon>Malvales</taxon>
        <taxon>Malvaceae</taxon>
        <taxon>Malvoideae</taxon>
        <taxon>Gossypium</taxon>
    </lineage>
</organism>
<evidence type="ECO:0000313" key="3">
    <source>
        <dbReference type="EMBL" id="KAA3488885.1"/>
    </source>
</evidence>
<feature type="region of interest" description="Disordered" evidence="1">
    <location>
        <begin position="62"/>
        <end position="89"/>
    </location>
</feature>
<protein>
    <submittedName>
        <fullName evidence="3">Gag-pro-like protein</fullName>
    </submittedName>
</protein>
<name>A0A5B6X793_9ROSI</name>
<feature type="compositionally biased region" description="Polar residues" evidence="1">
    <location>
        <begin position="390"/>
        <end position="407"/>
    </location>
</feature>
<feature type="region of interest" description="Disordered" evidence="1">
    <location>
        <begin position="351"/>
        <end position="371"/>
    </location>
</feature>
<comment type="caution">
    <text evidence="3">The sequence shown here is derived from an EMBL/GenBank/DDBJ whole genome shotgun (WGS) entry which is preliminary data.</text>
</comment>
<feature type="domain" description="Retrotransposon gag" evidence="2">
    <location>
        <begin position="228"/>
        <end position="314"/>
    </location>
</feature>